<accession>A0AAD7QLJ8</accession>
<sequence>MDYRKWAMYMEALSVQKNLWDSKRDRVLRQFGRCVRSYQEEQFAYLDFVLTLGDNEPGLLETKDV</sequence>
<proteinExistence type="predicted"/>
<evidence type="ECO:0000313" key="1">
    <source>
        <dbReference type="EMBL" id="KAJ8097565.1"/>
    </source>
</evidence>
<comment type="caution">
    <text evidence="1">The sequence shown here is derived from an EMBL/GenBank/DDBJ whole genome shotgun (WGS) entry which is preliminary data.</text>
</comment>
<keyword evidence="2" id="KW-1185">Reference proteome</keyword>
<name>A0AAD7QLJ8_9ASCO</name>
<dbReference type="Proteomes" id="UP001217417">
    <property type="component" value="Unassembled WGS sequence"/>
</dbReference>
<dbReference type="RefSeq" id="XP_056041015.1">
    <property type="nucleotide sequence ID" value="XM_056188657.1"/>
</dbReference>
<evidence type="ECO:0000313" key="2">
    <source>
        <dbReference type="Proteomes" id="UP001217417"/>
    </source>
</evidence>
<gene>
    <name evidence="1" type="ORF">POJ06DRAFT_261739</name>
</gene>
<dbReference type="AlphaFoldDB" id="A0AAD7QLJ8"/>
<dbReference type="EMBL" id="JARPMG010000011">
    <property type="protein sequence ID" value="KAJ8097565.1"/>
    <property type="molecule type" value="Genomic_DNA"/>
</dbReference>
<dbReference type="GeneID" id="80883823"/>
<organism evidence="1 2">
    <name type="scientific">Lipomyces tetrasporus</name>
    <dbReference type="NCBI Taxonomy" id="54092"/>
    <lineage>
        <taxon>Eukaryota</taxon>
        <taxon>Fungi</taxon>
        <taxon>Dikarya</taxon>
        <taxon>Ascomycota</taxon>
        <taxon>Saccharomycotina</taxon>
        <taxon>Lipomycetes</taxon>
        <taxon>Lipomycetales</taxon>
        <taxon>Lipomycetaceae</taxon>
        <taxon>Lipomyces</taxon>
    </lineage>
</organism>
<protein>
    <submittedName>
        <fullName evidence="1">Uncharacterized protein</fullName>
    </submittedName>
</protein>
<reference evidence="1" key="1">
    <citation type="submission" date="2023-03" db="EMBL/GenBank/DDBJ databases">
        <title>Near-Complete genome sequence of Lipomyces tetrasporous NRRL Y-64009, an oleaginous yeast capable of growing on lignocellulosic hydrolysates.</title>
        <authorList>
            <consortium name="Lawrence Berkeley National Laboratory"/>
            <person name="Jagtap S.S."/>
            <person name="Liu J.-J."/>
            <person name="Walukiewicz H.E."/>
            <person name="Pangilinan J."/>
            <person name="Lipzen A."/>
            <person name="Ahrendt S."/>
            <person name="Koriabine M."/>
            <person name="Cobaugh K."/>
            <person name="Salamov A."/>
            <person name="Yoshinaga Y."/>
            <person name="Ng V."/>
            <person name="Daum C."/>
            <person name="Grigoriev I.V."/>
            <person name="Slininger P.J."/>
            <person name="Dien B.S."/>
            <person name="Jin Y.-S."/>
            <person name="Rao C.V."/>
        </authorList>
    </citation>
    <scope>NUCLEOTIDE SEQUENCE</scope>
    <source>
        <strain evidence="1">NRRL Y-64009</strain>
    </source>
</reference>